<dbReference type="PANTHER" id="PTHR37814:SF1">
    <property type="entry name" value="MEMBRANE PROTEIN"/>
    <property type="match status" value="1"/>
</dbReference>
<feature type="transmembrane region" description="Helical" evidence="2">
    <location>
        <begin position="298"/>
        <end position="317"/>
    </location>
</feature>
<keyword evidence="2" id="KW-0812">Transmembrane</keyword>
<organism evidence="3 4">
    <name type="scientific">Corynebacterium renale</name>
    <dbReference type="NCBI Taxonomy" id="1724"/>
    <lineage>
        <taxon>Bacteria</taxon>
        <taxon>Bacillati</taxon>
        <taxon>Actinomycetota</taxon>
        <taxon>Actinomycetes</taxon>
        <taxon>Mycobacteriales</taxon>
        <taxon>Corynebacteriaceae</taxon>
        <taxon>Corynebacterium</taxon>
    </lineage>
</organism>
<feature type="region of interest" description="Disordered" evidence="1">
    <location>
        <begin position="428"/>
        <end position="452"/>
    </location>
</feature>
<feature type="transmembrane region" description="Helical" evidence="2">
    <location>
        <begin position="140"/>
        <end position="160"/>
    </location>
</feature>
<gene>
    <name evidence="3" type="ORF">ATK06_2009</name>
</gene>
<evidence type="ECO:0000313" key="4">
    <source>
        <dbReference type="Proteomes" id="UP000221653"/>
    </source>
</evidence>
<feature type="transmembrane region" description="Helical" evidence="2">
    <location>
        <begin position="113"/>
        <end position="133"/>
    </location>
</feature>
<name>A0A2A9DSG9_9CORY</name>
<dbReference type="STRING" id="1724.GCA_001044175_00863"/>
<dbReference type="OrthoDB" id="4424890at2"/>
<keyword evidence="2" id="KW-1133">Transmembrane helix</keyword>
<comment type="caution">
    <text evidence="3">The sequence shown here is derived from an EMBL/GenBank/DDBJ whole genome shotgun (WGS) entry which is preliminary data.</text>
</comment>
<feature type="transmembrane region" description="Helical" evidence="2">
    <location>
        <begin position="40"/>
        <end position="65"/>
    </location>
</feature>
<dbReference type="EMBL" id="PDJF01000001">
    <property type="protein sequence ID" value="PFG28880.1"/>
    <property type="molecule type" value="Genomic_DNA"/>
</dbReference>
<dbReference type="AlphaFoldDB" id="A0A2A9DSG9"/>
<keyword evidence="2" id="KW-0472">Membrane</keyword>
<reference evidence="3 4" key="1">
    <citation type="submission" date="2017-10" db="EMBL/GenBank/DDBJ databases">
        <title>Sequencing the genomes of 1000 actinobacteria strains.</title>
        <authorList>
            <person name="Klenk H.-P."/>
        </authorList>
    </citation>
    <scope>NUCLEOTIDE SEQUENCE [LARGE SCALE GENOMIC DNA]</scope>
    <source>
        <strain evidence="3 4">DSM 20688</strain>
    </source>
</reference>
<feature type="transmembrane region" description="Helical" evidence="2">
    <location>
        <begin position="218"/>
        <end position="242"/>
    </location>
</feature>
<feature type="transmembrane region" description="Helical" evidence="2">
    <location>
        <begin position="189"/>
        <end position="211"/>
    </location>
</feature>
<feature type="transmembrane region" description="Helical" evidence="2">
    <location>
        <begin position="323"/>
        <end position="344"/>
    </location>
</feature>
<dbReference type="RefSeq" id="WP_048379053.1">
    <property type="nucleotide sequence ID" value="NZ_LDYE01000003.1"/>
</dbReference>
<accession>A0A2A9DSG9</accession>
<feature type="compositionally biased region" description="Low complexity" evidence="1">
    <location>
        <begin position="433"/>
        <end position="443"/>
    </location>
</feature>
<dbReference type="Proteomes" id="UP000221653">
    <property type="component" value="Unassembled WGS sequence"/>
</dbReference>
<proteinExistence type="predicted"/>
<evidence type="ECO:0000313" key="3">
    <source>
        <dbReference type="EMBL" id="PFG28880.1"/>
    </source>
</evidence>
<protein>
    <submittedName>
        <fullName evidence="3">Putative membrane protein YkvI</fullName>
    </submittedName>
</protein>
<feature type="transmembrane region" description="Helical" evidence="2">
    <location>
        <begin position="262"/>
        <end position="286"/>
    </location>
</feature>
<evidence type="ECO:0000256" key="1">
    <source>
        <dbReference type="SAM" id="MobiDB-lite"/>
    </source>
</evidence>
<sequence length="452" mass="49568">MVRRIISISLALIGLLVGAGFATGQETIQYFISFGSNGIWGAIIAGTVIGIGGMVILQLGSYYMADEHQEVYNSIAHKWVSRFMDIATMITLFALGFVMLAGAGSTLEQQFGWPAWVGSTIMLILVLATGFLDIDRVSKVIGAITPLIIIAVIIAFVYVMTNLPEDLSTVEAQATALEPAMSNWFLSSINYAGLCLILAASMVLVIGGSFLSPREAGLGGLVGGICYTILLLMMVVMMYFGVEMIADAEVPTLKIFDQIAPWMALVVVWIIYAMIYNTCIGMFYALGRRLAAGKQSKFRPYFFAATLVGFAVSFVGFSDLMGIMYPILGYLGLVLIAVMVFAYLKDRKLISAEAERRVRIRSLFTQQHHPDEKFTRKDEREVKELLAESVANDSNLRQTVLTEVVEELVNDDEVPLDGDVEEIVEEILDESTEATLATETEANTNEEESPKN</sequence>
<dbReference type="InterPro" id="IPR038728">
    <property type="entry name" value="YkvI-like"/>
</dbReference>
<keyword evidence="4" id="KW-1185">Reference proteome</keyword>
<evidence type="ECO:0000256" key="2">
    <source>
        <dbReference type="SAM" id="Phobius"/>
    </source>
</evidence>
<feature type="transmembrane region" description="Helical" evidence="2">
    <location>
        <begin position="86"/>
        <end position="107"/>
    </location>
</feature>
<dbReference type="PANTHER" id="PTHR37814">
    <property type="entry name" value="CONSERVED MEMBRANE PROTEIN"/>
    <property type="match status" value="1"/>
</dbReference>